<dbReference type="AlphaFoldDB" id="A0A3A4KL79"/>
<proteinExistence type="predicted"/>
<dbReference type="OrthoDB" id="4561234at2"/>
<gene>
    <name evidence="1" type="ORF">D5S18_14205</name>
</gene>
<organism evidence="1 2">
    <name type="scientific">Nocardia panacis</name>
    <dbReference type="NCBI Taxonomy" id="2340916"/>
    <lineage>
        <taxon>Bacteria</taxon>
        <taxon>Bacillati</taxon>
        <taxon>Actinomycetota</taxon>
        <taxon>Actinomycetes</taxon>
        <taxon>Mycobacteriales</taxon>
        <taxon>Nocardiaceae</taxon>
        <taxon>Nocardia</taxon>
    </lineage>
</organism>
<evidence type="ECO:0000313" key="2">
    <source>
        <dbReference type="Proteomes" id="UP000266677"/>
    </source>
</evidence>
<accession>A0A3A4KL79</accession>
<dbReference type="Proteomes" id="UP000266677">
    <property type="component" value="Unassembled WGS sequence"/>
</dbReference>
<dbReference type="EMBL" id="QZFU01000018">
    <property type="protein sequence ID" value="RJO75581.1"/>
    <property type="molecule type" value="Genomic_DNA"/>
</dbReference>
<evidence type="ECO:0000313" key="1">
    <source>
        <dbReference type="EMBL" id="RJO75581.1"/>
    </source>
</evidence>
<comment type="caution">
    <text evidence="1">The sequence shown here is derived from an EMBL/GenBank/DDBJ whole genome shotgun (WGS) entry which is preliminary data.</text>
</comment>
<name>A0A3A4KL79_9NOCA</name>
<reference evidence="1 2" key="1">
    <citation type="submission" date="2018-09" db="EMBL/GenBank/DDBJ databases">
        <title>YIM PH21274 draft genome.</title>
        <authorList>
            <person name="Miao C."/>
        </authorList>
    </citation>
    <scope>NUCLEOTIDE SEQUENCE [LARGE SCALE GENOMIC DNA]</scope>
    <source>
        <strain evidence="1 2">YIM PH 21724</strain>
    </source>
</reference>
<protein>
    <submittedName>
        <fullName evidence="1">Uncharacterized protein</fullName>
    </submittedName>
</protein>
<keyword evidence="2" id="KW-1185">Reference proteome</keyword>
<sequence>MSEQEETFRQKLARITELAAQQGYQLKVKRYHPYGWKLVTPEQGADERLPDLAAYGTLEDIERWLDEQLNPPEPFD</sequence>
<dbReference type="RefSeq" id="WP_120041103.1">
    <property type="nucleotide sequence ID" value="NZ_QZFU01000018.1"/>
</dbReference>